<protein>
    <submittedName>
        <fullName evidence="7">Heavy metal transport/detoxification superfamily protein</fullName>
    </submittedName>
</protein>
<evidence type="ECO:0000256" key="2">
    <source>
        <dbReference type="ARBA" id="ARBA00022481"/>
    </source>
</evidence>
<accession>A0A5A7QG22</accession>
<dbReference type="EMBL" id="BKCP01006882">
    <property type="protein sequence ID" value="GER44283.1"/>
    <property type="molecule type" value="Genomic_DNA"/>
</dbReference>
<dbReference type="GO" id="GO:0046872">
    <property type="term" value="F:metal ion binding"/>
    <property type="evidence" value="ECO:0007669"/>
    <property type="project" value="UniProtKB-KW"/>
</dbReference>
<dbReference type="OrthoDB" id="1110082at2759"/>
<feature type="domain" description="HMA" evidence="6">
    <location>
        <begin position="7"/>
        <end position="70"/>
    </location>
</feature>
<dbReference type="PANTHER" id="PTHR45868:SF63">
    <property type="entry name" value="HMA DOMAIN-CONTAINING PROTEIN"/>
    <property type="match status" value="1"/>
</dbReference>
<feature type="non-terminal residue" evidence="7">
    <location>
        <position position="199"/>
    </location>
</feature>
<dbReference type="Gene3D" id="3.30.70.100">
    <property type="match status" value="1"/>
</dbReference>
<evidence type="ECO:0000256" key="5">
    <source>
        <dbReference type="ARBA" id="ARBA00024045"/>
    </source>
</evidence>
<dbReference type="CDD" id="cd00371">
    <property type="entry name" value="HMA"/>
    <property type="match status" value="1"/>
</dbReference>
<gene>
    <name evidence="7" type="ORF">STAS_21186</name>
</gene>
<evidence type="ECO:0000313" key="7">
    <source>
        <dbReference type="EMBL" id="GER44283.1"/>
    </source>
</evidence>
<keyword evidence="8" id="KW-1185">Reference proteome</keyword>
<evidence type="ECO:0000259" key="6">
    <source>
        <dbReference type="PROSITE" id="PS50846"/>
    </source>
</evidence>
<comment type="subcellular location">
    <subcellularLocation>
        <location evidence="1">Membrane</location>
        <topology evidence="1">Peripheral membrane protein</topology>
    </subcellularLocation>
</comment>
<name>A0A5A7QG22_STRAF</name>
<dbReference type="PROSITE" id="PS50846">
    <property type="entry name" value="HMA_2"/>
    <property type="match status" value="1"/>
</dbReference>
<sequence>MEQPYAEASCVLKVNIHCQACKYRMLEVLGSVCGEYNIDINSEEGLVKVYAMVEPNLLVKALARTGYHAEVKWANIKHPRFSKNYYDNYHSYPQIGYNYGSNHNPYPYQYHHQQHALPLPDPMAHHHYSVSTPYNHHGWDPYNYGSDPFYYRSGPPRARYVPSYPPRENDPYDDDEPISGLMRAPGPDLFDSKNIGRFL</sequence>
<dbReference type="InterPro" id="IPR036163">
    <property type="entry name" value="HMA_dom_sf"/>
</dbReference>
<keyword evidence="3" id="KW-0479">Metal-binding</keyword>
<keyword evidence="2" id="KW-0488">Methylation</keyword>
<dbReference type="AlphaFoldDB" id="A0A5A7QG22"/>
<reference evidence="8" key="1">
    <citation type="journal article" date="2019" name="Curr. Biol.">
        <title>Genome Sequence of Striga asiatica Provides Insight into the Evolution of Plant Parasitism.</title>
        <authorList>
            <person name="Yoshida S."/>
            <person name="Kim S."/>
            <person name="Wafula E.K."/>
            <person name="Tanskanen J."/>
            <person name="Kim Y.M."/>
            <person name="Honaas L."/>
            <person name="Yang Z."/>
            <person name="Spallek T."/>
            <person name="Conn C.E."/>
            <person name="Ichihashi Y."/>
            <person name="Cheong K."/>
            <person name="Cui S."/>
            <person name="Der J.P."/>
            <person name="Gundlach H."/>
            <person name="Jiao Y."/>
            <person name="Hori C."/>
            <person name="Ishida J.K."/>
            <person name="Kasahara H."/>
            <person name="Kiba T."/>
            <person name="Kim M.S."/>
            <person name="Koo N."/>
            <person name="Laohavisit A."/>
            <person name="Lee Y.H."/>
            <person name="Lumba S."/>
            <person name="McCourt P."/>
            <person name="Mortimer J.C."/>
            <person name="Mutuku J.M."/>
            <person name="Nomura T."/>
            <person name="Sasaki-Sekimoto Y."/>
            <person name="Seto Y."/>
            <person name="Wang Y."/>
            <person name="Wakatake T."/>
            <person name="Sakakibara H."/>
            <person name="Demura T."/>
            <person name="Yamaguchi S."/>
            <person name="Yoneyama K."/>
            <person name="Manabe R.I."/>
            <person name="Nelson D.C."/>
            <person name="Schulman A.H."/>
            <person name="Timko M.P."/>
            <person name="dePamphilis C.W."/>
            <person name="Choi D."/>
            <person name="Shirasu K."/>
        </authorList>
    </citation>
    <scope>NUCLEOTIDE SEQUENCE [LARGE SCALE GENOMIC DNA]</scope>
    <source>
        <strain evidence="8">cv. UVA1</strain>
    </source>
</reference>
<evidence type="ECO:0000256" key="3">
    <source>
        <dbReference type="ARBA" id="ARBA00022723"/>
    </source>
</evidence>
<proteinExistence type="inferred from homology"/>
<comment type="caution">
    <text evidence="7">The sequence shown here is derived from an EMBL/GenBank/DDBJ whole genome shotgun (WGS) entry which is preliminary data.</text>
</comment>
<dbReference type="SUPFAM" id="SSF55008">
    <property type="entry name" value="HMA, heavy metal-associated domain"/>
    <property type="match status" value="1"/>
</dbReference>
<evidence type="ECO:0000313" key="8">
    <source>
        <dbReference type="Proteomes" id="UP000325081"/>
    </source>
</evidence>
<dbReference type="Proteomes" id="UP000325081">
    <property type="component" value="Unassembled WGS sequence"/>
</dbReference>
<dbReference type="GO" id="GO:0016020">
    <property type="term" value="C:membrane"/>
    <property type="evidence" value="ECO:0007669"/>
    <property type="project" value="UniProtKB-SubCell"/>
</dbReference>
<evidence type="ECO:0000256" key="1">
    <source>
        <dbReference type="ARBA" id="ARBA00004170"/>
    </source>
</evidence>
<dbReference type="GO" id="GO:0009626">
    <property type="term" value="P:plant-type hypersensitive response"/>
    <property type="evidence" value="ECO:0007669"/>
    <property type="project" value="UniProtKB-KW"/>
</dbReference>
<dbReference type="InterPro" id="IPR006121">
    <property type="entry name" value="HMA_dom"/>
</dbReference>
<keyword evidence="4" id="KW-0636">Prenylation</keyword>
<organism evidence="7 8">
    <name type="scientific">Striga asiatica</name>
    <name type="common">Asiatic witchweed</name>
    <name type="synonym">Buchnera asiatica</name>
    <dbReference type="NCBI Taxonomy" id="4170"/>
    <lineage>
        <taxon>Eukaryota</taxon>
        <taxon>Viridiplantae</taxon>
        <taxon>Streptophyta</taxon>
        <taxon>Embryophyta</taxon>
        <taxon>Tracheophyta</taxon>
        <taxon>Spermatophyta</taxon>
        <taxon>Magnoliopsida</taxon>
        <taxon>eudicotyledons</taxon>
        <taxon>Gunneridae</taxon>
        <taxon>Pentapetalae</taxon>
        <taxon>asterids</taxon>
        <taxon>lamiids</taxon>
        <taxon>Lamiales</taxon>
        <taxon>Orobanchaceae</taxon>
        <taxon>Buchnereae</taxon>
        <taxon>Striga</taxon>
    </lineage>
</organism>
<evidence type="ECO:0000256" key="4">
    <source>
        <dbReference type="ARBA" id="ARBA00023289"/>
    </source>
</evidence>
<keyword evidence="4" id="KW-0449">Lipoprotein</keyword>
<comment type="similarity">
    <text evidence="5">Belongs to the HIPP family.</text>
</comment>
<dbReference type="PANTHER" id="PTHR45868">
    <property type="entry name" value="HEAVY METAL-ASSOCIATED ISOPRENYLATED PLANT PROTEIN 33-RELATED"/>
    <property type="match status" value="1"/>
</dbReference>